<feature type="region of interest" description="Disordered" evidence="1">
    <location>
        <begin position="479"/>
        <end position="513"/>
    </location>
</feature>
<protein>
    <recommendedName>
        <fullName evidence="3">SAM domain-containing protein</fullName>
    </recommendedName>
</protein>
<gene>
    <name evidence="2" type="ORF">LGLO00237_LOCUS11868</name>
</gene>
<dbReference type="AlphaFoldDB" id="A0A7S4DNP6"/>
<feature type="compositionally biased region" description="Acidic residues" evidence="1">
    <location>
        <begin position="501"/>
        <end position="513"/>
    </location>
</feature>
<feature type="region of interest" description="Disordered" evidence="1">
    <location>
        <begin position="61"/>
        <end position="87"/>
    </location>
</feature>
<evidence type="ECO:0000313" key="2">
    <source>
        <dbReference type="EMBL" id="CAE0660287.1"/>
    </source>
</evidence>
<accession>A0A7S4DNP6</accession>
<feature type="region of interest" description="Disordered" evidence="1">
    <location>
        <begin position="102"/>
        <end position="184"/>
    </location>
</feature>
<feature type="compositionally biased region" description="Basic residues" evidence="1">
    <location>
        <begin position="108"/>
        <end position="118"/>
    </location>
</feature>
<sequence>MKAKGAVGKRFSVKNKGGNLHEREWNSQKKSAKDYAKASDSLSRETLMMEERLAALRRAMEEEKRKRAMPVGRGGTRWGAARKVQGDYAKQVLDKINRKVAEQEKAKKEARRLRKFQRKASSGKLQNQPKVKKSESKIKKSAPAGKPQTQQHEDAKAHTDLGSSEKTSRPATRPGSSYAPPIKSSRISRMLVDLPGNVRKEMEMFTDDDIMLLTREDMMDICGKAQGIRLYRRIHQAVAPPSAAAATHRQRQLHQGLGRQRPKPERKTVRPPTQSTSLLDGNFDESEGHSEFLKAREEFLRGLANSGSKQTQIVREDGASVYQHSTRSLTKGEFDERAGHNAFLKARKQFLSNAGIYDATNDKPDEGFKLPSGQSTDMWKPAEGKGEDLGVMMTMLGIEERDGNQGGEDLVTSRIASPGVQENNEKASCYNCYRLFYKDKGITGKTGHLFCTEKCVKLDEAARGNRICHLAATVPRISKKEEQVDEEKEGEPHGKPVVELAVDDSDEDDEEVR</sequence>
<evidence type="ECO:0008006" key="3">
    <source>
        <dbReference type="Google" id="ProtNLM"/>
    </source>
</evidence>
<feature type="region of interest" description="Disordered" evidence="1">
    <location>
        <begin position="241"/>
        <end position="286"/>
    </location>
</feature>
<organism evidence="2">
    <name type="scientific">Lotharella globosa</name>
    <dbReference type="NCBI Taxonomy" id="91324"/>
    <lineage>
        <taxon>Eukaryota</taxon>
        <taxon>Sar</taxon>
        <taxon>Rhizaria</taxon>
        <taxon>Cercozoa</taxon>
        <taxon>Chlorarachniophyceae</taxon>
        <taxon>Lotharella</taxon>
    </lineage>
</organism>
<feature type="region of interest" description="Disordered" evidence="1">
    <location>
        <begin position="1"/>
        <end position="44"/>
    </location>
</feature>
<evidence type="ECO:0000256" key="1">
    <source>
        <dbReference type="SAM" id="MobiDB-lite"/>
    </source>
</evidence>
<reference evidence="2" key="1">
    <citation type="submission" date="2021-01" db="EMBL/GenBank/DDBJ databases">
        <authorList>
            <person name="Corre E."/>
            <person name="Pelletier E."/>
            <person name="Niang G."/>
            <person name="Scheremetjew M."/>
            <person name="Finn R."/>
            <person name="Kale V."/>
            <person name="Holt S."/>
            <person name="Cochrane G."/>
            <person name="Meng A."/>
            <person name="Brown T."/>
            <person name="Cohen L."/>
        </authorList>
    </citation>
    <scope>NUCLEOTIDE SEQUENCE</scope>
    <source>
        <strain evidence="2">CCCM811</strain>
    </source>
</reference>
<dbReference type="EMBL" id="HBIV01016318">
    <property type="protein sequence ID" value="CAE0660287.1"/>
    <property type="molecule type" value="Transcribed_RNA"/>
</dbReference>
<feature type="compositionally biased region" description="Basic and acidic residues" evidence="1">
    <location>
        <begin position="19"/>
        <end position="37"/>
    </location>
</feature>
<feature type="compositionally biased region" description="Polar residues" evidence="1">
    <location>
        <begin position="119"/>
        <end position="129"/>
    </location>
</feature>
<proteinExistence type="predicted"/>
<name>A0A7S4DNP6_9EUKA</name>